<keyword evidence="2" id="KW-0812">Transmembrane</keyword>
<feature type="region of interest" description="Disordered" evidence="1">
    <location>
        <begin position="916"/>
        <end position="954"/>
    </location>
</feature>
<proteinExistence type="predicted"/>
<feature type="transmembrane region" description="Helical" evidence="2">
    <location>
        <begin position="969"/>
        <end position="988"/>
    </location>
</feature>
<accession>A0A075I0G6</accession>
<evidence type="ECO:0000313" key="3">
    <source>
        <dbReference type="EMBL" id="AIF21295.1"/>
    </source>
</evidence>
<evidence type="ECO:0000256" key="1">
    <source>
        <dbReference type="SAM" id="MobiDB-lite"/>
    </source>
</evidence>
<feature type="compositionally biased region" description="Low complexity" evidence="1">
    <location>
        <begin position="931"/>
        <end position="945"/>
    </location>
</feature>
<dbReference type="Gene3D" id="2.60.120.380">
    <property type="match status" value="1"/>
</dbReference>
<dbReference type="EMBL" id="KF901187">
    <property type="protein sequence ID" value="AIF21295.1"/>
    <property type="molecule type" value="Genomic_DNA"/>
</dbReference>
<reference evidence="3" key="1">
    <citation type="journal article" date="2014" name="Genome Biol. Evol.">
        <title>Pangenome evidence for extensive interdomain horizontal transfer affecting lineage core and shell genes in uncultured planktonic thaumarchaeota and euryarchaeota.</title>
        <authorList>
            <person name="Deschamps P."/>
            <person name="Zivanovic Y."/>
            <person name="Moreira D."/>
            <person name="Rodriguez-Valera F."/>
            <person name="Lopez-Garcia P."/>
        </authorList>
    </citation>
    <scope>NUCLEOTIDE SEQUENCE</scope>
</reference>
<dbReference type="AlphaFoldDB" id="A0A075I0G6"/>
<protein>
    <submittedName>
        <fullName evidence="3">Uncharacterized protein</fullName>
    </submittedName>
</protein>
<keyword evidence="2" id="KW-0472">Membrane</keyword>
<sequence>MDKAQFVSKRLPFFISFLLLSQILFFTSLDAVADDTSSNATELFEGTAETSWICSPDCGSEPVDSIDWYKTTLQEKQQIQFFIHNNNDYSLVTLEASLFSGSDSNLQETIQIEADENNSLTIYVEEITQLFVSVEAIDGWGDDGTNYTISMLIESDNHADTATRIEVGKFLEIGYVCISDCPGGILDSEDWYVFSVNAGDQIGVVAEELTWFTYLDFEIYIMNEQNNPELHTYEYHGGSAGGPQDYSVRAWFNATETQEIYVRVFTNQSDDVLYNLSVSSGQWVNVIEDDFYWLSFPNLQFGDTLRVQAIRTDTPNDLDILLFNSSEFQSYRNEVVNNDSSSPSELMAVPDCLVCSFSFTLTNEVSGLTSAKPSKFHDSNQKISWAPSLYFVADYTDYRSNPPANSEIDVASVFLSVSLLESAPVVENYDIFVYNDLGNLTLYSSGVVSNGEISPPDGSWPIGLTSNTEEKSTSTFLLRVTAASTGEVHSNSQFEIYNYRPEVCLTVTGDLNGAYVEGLPIHFNSACSFDLDNDLLTQSWKINGVEVDTSEQISVSPILGQLEVELVVSDIEGLNDSFQTSIDVVPFPKTHYSESNDIEYVVNSDYTITSRNVIYDNTTISPEWTNWEIIGSQIGIGLSIESRVVQSSETSLSFIHDESSEQTQITLLESRSITETALKVNLILIIRDVENGSETVYDMPMPTADRMYDGQSWIVVPSLTGFLTTVYFWDRLAVVDSGVWVDGMSDYSELDLEMPTLDLIQYIELLIQTIPGSQLPLLFLGLAVDYNLFIDIDLKLEIHNEGGIQIYHQPNGQSPGQYFYPTATISQQTNQSYSLYPFTSLDSTIDIFGSIGLRLRIAQPGWLTFGLGYLVDDPMFLEGNWETELTNSDDALASSHSLGFMLSDASVQGRKIFVPPVQEGPIDDQNTGAVDDSQNSNGDDNTNDGGNTGINESPSIDDLNSELLNSKTLIFIGISSLTILLVAIRLVMKLKKKRPADRFK</sequence>
<evidence type="ECO:0000256" key="2">
    <source>
        <dbReference type="SAM" id="Phobius"/>
    </source>
</evidence>
<organism evidence="3">
    <name type="scientific">uncultured marine group II/III euryarchaeote KM3_99_A09</name>
    <dbReference type="NCBI Taxonomy" id="1456549"/>
    <lineage>
        <taxon>Archaea</taxon>
        <taxon>Methanobacteriati</taxon>
        <taxon>Methanobacteriota</taxon>
        <taxon>environmental samples</taxon>
    </lineage>
</organism>
<name>A0A075I0G6_9EURY</name>
<keyword evidence="2" id="KW-1133">Transmembrane helix</keyword>